<proteinExistence type="predicted"/>
<organism evidence="2 3">
    <name type="scientific">Flavobacterium chuncheonense</name>
    <dbReference type="NCBI Taxonomy" id="2026653"/>
    <lineage>
        <taxon>Bacteria</taxon>
        <taxon>Pseudomonadati</taxon>
        <taxon>Bacteroidota</taxon>
        <taxon>Flavobacteriia</taxon>
        <taxon>Flavobacteriales</taxon>
        <taxon>Flavobacteriaceae</taxon>
        <taxon>Flavobacterium</taxon>
    </lineage>
</organism>
<dbReference type="EMBL" id="JBHUPC010000013">
    <property type="protein sequence ID" value="MFD2892489.1"/>
    <property type="molecule type" value="Genomic_DNA"/>
</dbReference>
<feature type="chain" id="PRO_5045891060" description="GLPGLI family protein" evidence="1">
    <location>
        <begin position="19"/>
        <end position="129"/>
    </location>
</feature>
<reference evidence="3" key="1">
    <citation type="journal article" date="2019" name="Int. J. Syst. Evol. Microbiol.">
        <title>The Global Catalogue of Microorganisms (GCM) 10K type strain sequencing project: providing services to taxonomists for standard genome sequencing and annotation.</title>
        <authorList>
            <consortium name="The Broad Institute Genomics Platform"/>
            <consortium name="The Broad Institute Genome Sequencing Center for Infectious Disease"/>
            <person name="Wu L."/>
            <person name="Ma J."/>
        </authorList>
    </citation>
    <scope>NUCLEOTIDE SEQUENCE [LARGE SCALE GENOMIC DNA]</scope>
    <source>
        <strain evidence="3">KCTC 22671</strain>
    </source>
</reference>
<feature type="signal peptide" evidence="1">
    <location>
        <begin position="1"/>
        <end position="18"/>
    </location>
</feature>
<gene>
    <name evidence="2" type="ORF">ACFS5J_10750</name>
</gene>
<dbReference type="Proteomes" id="UP001597534">
    <property type="component" value="Unassembled WGS sequence"/>
</dbReference>
<evidence type="ECO:0000256" key="1">
    <source>
        <dbReference type="SAM" id="SignalP"/>
    </source>
</evidence>
<sequence length="129" mass="14751">MKKLLIASLLISNVCLFAQHTQEDVVTFQPQQYTSTIMKSFNFNKPTYTFTQLQFYNKNDFSIYNRTTMMNDNFTVYNNKIEYKNSSIIPENLIATVKMDSFNPNATDSFEGALLTGAINLLAGLFNSK</sequence>
<comment type="caution">
    <text evidence="2">The sequence shown here is derived from an EMBL/GenBank/DDBJ whole genome shotgun (WGS) entry which is preliminary data.</text>
</comment>
<keyword evidence="1" id="KW-0732">Signal</keyword>
<evidence type="ECO:0000313" key="2">
    <source>
        <dbReference type="EMBL" id="MFD2892489.1"/>
    </source>
</evidence>
<name>A0ABW5YN84_9FLAO</name>
<protein>
    <recommendedName>
        <fullName evidence="4">GLPGLI family protein</fullName>
    </recommendedName>
</protein>
<dbReference type="RefSeq" id="WP_379812159.1">
    <property type="nucleotide sequence ID" value="NZ_JBHUPC010000013.1"/>
</dbReference>
<evidence type="ECO:0000313" key="3">
    <source>
        <dbReference type="Proteomes" id="UP001597534"/>
    </source>
</evidence>
<keyword evidence="3" id="KW-1185">Reference proteome</keyword>
<evidence type="ECO:0008006" key="4">
    <source>
        <dbReference type="Google" id="ProtNLM"/>
    </source>
</evidence>
<accession>A0ABW5YN84</accession>